<dbReference type="PANTHER" id="PTHR43514:SF4">
    <property type="entry name" value="ABC TRANSPORTER I FAMILY MEMBER 10"/>
    <property type="match status" value="1"/>
</dbReference>
<dbReference type="PROSITE" id="PS50893">
    <property type="entry name" value="ABC_TRANSPORTER_2"/>
    <property type="match status" value="2"/>
</dbReference>
<dbReference type="Pfam" id="PF00005">
    <property type="entry name" value="ABC_tran"/>
    <property type="match status" value="2"/>
</dbReference>
<evidence type="ECO:0000256" key="1">
    <source>
        <dbReference type="ARBA" id="ARBA00022741"/>
    </source>
</evidence>
<organism evidence="4 5">
    <name type="scientific">Pontibacter qinzhouensis</name>
    <dbReference type="NCBI Taxonomy" id="2603253"/>
    <lineage>
        <taxon>Bacteria</taxon>
        <taxon>Pseudomonadati</taxon>
        <taxon>Bacteroidota</taxon>
        <taxon>Cytophagia</taxon>
        <taxon>Cytophagales</taxon>
        <taxon>Hymenobacteraceae</taxon>
        <taxon>Pontibacter</taxon>
    </lineage>
</organism>
<dbReference type="SMART" id="SM00382">
    <property type="entry name" value="AAA"/>
    <property type="match status" value="2"/>
</dbReference>
<dbReference type="PANTHER" id="PTHR43514">
    <property type="entry name" value="ABC TRANSPORTER I FAMILY MEMBER 10"/>
    <property type="match status" value="1"/>
</dbReference>
<keyword evidence="2 4" id="KW-0067">ATP-binding</keyword>
<dbReference type="InterPro" id="IPR003593">
    <property type="entry name" value="AAA+_ATPase"/>
</dbReference>
<proteinExistence type="predicted"/>
<keyword evidence="1" id="KW-0547">Nucleotide-binding</keyword>
<dbReference type="OrthoDB" id="9789994at2"/>
<name>A0A5C8K9J5_9BACT</name>
<keyword evidence="5" id="KW-1185">Reference proteome</keyword>
<dbReference type="Proteomes" id="UP000321926">
    <property type="component" value="Unassembled WGS sequence"/>
</dbReference>
<gene>
    <name evidence="4" type="ORF">FVR03_08460</name>
</gene>
<dbReference type="InterPro" id="IPR003439">
    <property type="entry name" value="ABC_transporter-like_ATP-bd"/>
</dbReference>
<dbReference type="Gene3D" id="3.40.50.300">
    <property type="entry name" value="P-loop containing nucleotide triphosphate hydrolases"/>
    <property type="match status" value="2"/>
</dbReference>
<accession>A0A5C8K9J5</accession>
<evidence type="ECO:0000313" key="5">
    <source>
        <dbReference type="Proteomes" id="UP000321926"/>
    </source>
</evidence>
<dbReference type="GO" id="GO:0005524">
    <property type="term" value="F:ATP binding"/>
    <property type="evidence" value="ECO:0007669"/>
    <property type="project" value="UniProtKB-KW"/>
</dbReference>
<dbReference type="AlphaFoldDB" id="A0A5C8K9J5"/>
<dbReference type="InterPro" id="IPR027417">
    <property type="entry name" value="P-loop_NTPase"/>
</dbReference>
<evidence type="ECO:0000259" key="3">
    <source>
        <dbReference type="PROSITE" id="PS50893"/>
    </source>
</evidence>
<dbReference type="InterPro" id="IPR050334">
    <property type="entry name" value="Molybdenum_import_ModC"/>
</dbReference>
<evidence type="ECO:0000313" key="4">
    <source>
        <dbReference type="EMBL" id="TXK48053.1"/>
    </source>
</evidence>
<sequence length="505" mass="56787">MPATTPAPVLLLQNITVKHLNHTLFRNLSFRINKGEQWALVGESGSGKTSLLQTIAGKYNVVSGTVQHVYYEEYLQQYPQHGKVFTHHNLVAEVAQKHNFRNLSSNITEFYYQQRYHAADSEDAPTVANYLAGIEAPAEAESCWTVETVISTFQLEQLLDKQLIKLSNGETKRLLLAAALLRHPRLLLLDNPLTGLDVQTRAEFNQLIRQIADSGISVIMATAPTEVPEALTHVAILDKGTLVEQLPIAEYDPARVNMAPAFAPDLAALQSLLSHTAPQVFETIVKMEQVHIQYAQKLVLDNINWHIRQGERWALLGHNGAGKTTLLSLINGDNPQSYAQKLTLFDRKRGSGETIWDIRKKIGFVSPEMYQYFPNENTCLEVVESGFYDTLGLFRKSEEHHAAIALRWMQLLEIEQEAHLPLRAVSASTQRLCLLARALIKNPPLLILDEPCQGLDKHQQEQFKKLLDAICQQSNTTLIYVTHYQQEIPESVNKVLQLQNGVVVS</sequence>
<dbReference type="RefSeq" id="WP_147921310.1">
    <property type="nucleotide sequence ID" value="NZ_VRTY01000025.1"/>
</dbReference>
<evidence type="ECO:0000256" key="2">
    <source>
        <dbReference type="ARBA" id="ARBA00022840"/>
    </source>
</evidence>
<feature type="domain" description="ABC transporter" evidence="3">
    <location>
        <begin position="10"/>
        <end position="264"/>
    </location>
</feature>
<dbReference type="EMBL" id="VRTY01000025">
    <property type="protein sequence ID" value="TXK48053.1"/>
    <property type="molecule type" value="Genomic_DNA"/>
</dbReference>
<comment type="caution">
    <text evidence="4">The sequence shown here is derived from an EMBL/GenBank/DDBJ whole genome shotgun (WGS) entry which is preliminary data.</text>
</comment>
<protein>
    <submittedName>
        <fullName evidence="4">ATP-binding cassette domain-containing protein</fullName>
    </submittedName>
</protein>
<dbReference type="GO" id="GO:0016887">
    <property type="term" value="F:ATP hydrolysis activity"/>
    <property type="evidence" value="ECO:0007669"/>
    <property type="project" value="InterPro"/>
</dbReference>
<dbReference type="SUPFAM" id="SSF52540">
    <property type="entry name" value="P-loop containing nucleoside triphosphate hydrolases"/>
    <property type="match status" value="2"/>
</dbReference>
<reference evidence="4 5" key="1">
    <citation type="submission" date="2019-08" db="EMBL/GenBank/DDBJ databases">
        <authorList>
            <person name="Shi S."/>
        </authorList>
    </citation>
    <scope>NUCLEOTIDE SEQUENCE [LARGE SCALE GENOMIC DNA]</scope>
    <source>
        <strain evidence="4 5">GY10130</strain>
    </source>
</reference>
<feature type="domain" description="ABC transporter" evidence="3">
    <location>
        <begin position="285"/>
        <end position="504"/>
    </location>
</feature>